<dbReference type="AlphaFoldDB" id="A0A1M5BLR3"/>
<accession>A0A1M5BLR3</accession>
<name>A0A1M5BLR3_9RHOB</name>
<proteinExistence type="predicted"/>
<protein>
    <recommendedName>
        <fullName evidence="3">GNAT family N-acetyltransferase</fullName>
    </recommendedName>
</protein>
<gene>
    <name evidence="1" type="ORF">SAMN05444279_1443</name>
</gene>
<evidence type="ECO:0000313" key="2">
    <source>
        <dbReference type="Proteomes" id="UP000325134"/>
    </source>
</evidence>
<evidence type="ECO:0008006" key="3">
    <source>
        <dbReference type="Google" id="ProtNLM"/>
    </source>
</evidence>
<sequence length="68" mass="7571">MEPELTFVSLSEIAPAQFADYMSNPRVAEHMPLLTSGWNEEAAANFIAMKEACWPRDGLGHWTFLADG</sequence>
<evidence type="ECO:0000313" key="1">
    <source>
        <dbReference type="EMBL" id="SHF43533.1"/>
    </source>
</evidence>
<reference evidence="1 2" key="1">
    <citation type="submission" date="2016-11" db="EMBL/GenBank/DDBJ databases">
        <authorList>
            <person name="Varghese N."/>
            <person name="Submissions S."/>
        </authorList>
    </citation>
    <scope>NUCLEOTIDE SEQUENCE [LARGE SCALE GENOMIC DNA]</scope>
    <source>
        <strain evidence="1 2">DSM 29341</strain>
    </source>
</reference>
<dbReference type="Proteomes" id="UP000325134">
    <property type="component" value="Unassembled WGS sequence"/>
</dbReference>
<dbReference type="EMBL" id="FQVK01000044">
    <property type="protein sequence ID" value="SHF43533.1"/>
    <property type="molecule type" value="Genomic_DNA"/>
</dbReference>
<keyword evidence="2" id="KW-1185">Reference proteome</keyword>
<organism evidence="1 2">
    <name type="scientific">Ruegeria intermedia</name>
    <dbReference type="NCBI Taxonomy" id="996115"/>
    <lineage>
        <taxon>Bacteria</taxon>
        <taxon>Pseudomonadati</taxon>
        <taxon>Pseudomonadota</taxon>
        <taxon>Alphaproteobacteria</taxon>
        <taxon>Rhodobacterales</taxon>
        <taxon>Roseobacteraceae</taxon>
        <taxon>Ruegeria</taxon>
    </lineage>
</organism>